<reference evidence="2 3" key="1">
    <citation type="submission" date="2018-03" db="EMBL/GenBank/DDBJ databases">
        <title>Alkalicoccus saliphilus sp. nov., isolated from a mineral pool.</title>
        <authorList>
            <person name="Zhao B."/>
        </authorList>
    </citation>
    <scope>NUCLEOTIDE SEQUENCE [LARGE SCALE GENOMIC DNA]</scope>
    <source>
        <strain evidence="2 3">6AG</strain>
    </source>
</reference>
<dbReference type="OrthoDB" id="2081756at2"/>
<organism evidence="2 3">
    <name type="scientific">Alkalicoccus saliphilus</name>
    <dbReference type="NCBI Taxonomy" id="200989"/>
    <lineage>
        <taxon>Bacteria</taxon>
        <taxon>Bacillati</taxon>
        <taxon>Bacillota</taxon>
        <taxon>Bacilli</taxon>
        <taxon>Bacillales</taxon>
        <taxon>Bacillaceae</taxon>
        <taxon>Alkalicoccus</taxon>
    </lineage>
</organism>
<evidence type="ECO:0000313" key="2">
    <source>
        <dbReference type="EMBL" id="PTL38384.1"/>
    </source>
</evidence>
<keyword evidence="3" id="KW-1185">Reference proteome</keyword>
<protein>
    <submittedName>
        <fullName evidence="2">Uncharacterized protein</fullName>
    </submittedName>
</protein>
<dbReference type="Proteomes" id="UP000240509">
    <property type="component" value="Unassembled WGS sequence"/>
</dbReference>
<feature type="compositionally biased region" description="Acidic residues" evidence="1">
    <location>
        <begin position="201"/>
        <end position="220"/>
    </location>
</feature>
<gene>
    <name evidence="2" type="ORF">C6Y45_11535</name>
</gene>
<evidence type="ECO:0000313" key="3">
    <source>
        <dbReference type="Proteomes" id="UP000240509"/>
    </source>
</evidence>
<feature type="region of interest" description="Disordered" evidence="1">
    <location>
        <begin position="200"/>
        <end position="269"/>
    </location>
</feature>
<accession>A0A2T4U4R5</accession>
<comment type="caution">
    <text evidence="2">The sequence shown here is derived from an EMBL/GenBank/DDBJ whole genome shotgun (WGS) entry which is preliminary data.</text>
</comment>
<dbReference type="AlphaFoldDB" id="A0A2T4U4R5"/>
<dbReference type="EMBL" id="PZJJ01000019">
    <property type="protein sequence ID" value="PTL38384.1"/>
    <property type="molecule type" value="Genomic_DNA"/>
</dbReference>
<feature type="compositionally biased region" description="Acidic residues" evidence="1">
    <location>
        <begin position="229"/>
        <end position="259"/>
    </location>
</feature>
<evidence type="ECO:0000256" key="1">
    <source>
        <dbReference type="SAM" id="MobiDB-lite"/>
    </source>
</evidence>
<dbReference type="RefSeq" id="WP_107585376.1">
    <property type="nucleotide sequence ID" value="NZ_PZJJ01000019.1"/>
</dbReference>
<name>A0A2T4U4R5_9BACI</name>
<proteinExistence type="predicted"/>
<sequence>MGNEKQEKKKRHMLKAPEIIRTYCERNAIPHIHVVESSFPEAGFAGQFYSAVNDEEIVTFKITDAGLFYKDGEKEEKMQKALNSVFIHNKIRLEEYEQVTVDNYAMKTELIFDDSRRIIQLMSDGKSIVGYLKLNTDLTFIEVERAWYNKIFGFRSRSKTKMATASAAYILMLGSCASILIGGDTEEEIAAEENNQNVYEETLEESENNEESSTNEEPENEAVNKTENSEEEKEEEQVTDEAANEEEETNTITGEEETVEKEKDIFNTEMTTTFTTNIDEPESEISEENYEKYNDIMDYLVSYPDKPEEDLFEELAGEYNESADELQEFMRTHMDDVIAYDFGQSTNDVSIEESDVKSTIKDFFNENVEDSSLLDIDENQADVEITNLRTLSKGEFEYAGDPFDYILKTEYTGDFQQVGVFQLKVNGVNIDLD</sequence>